<feature type="signal peptide" evidence="1">
    <location>
        <begin position="1"/>
        <end position="33"/>
    </location>
</feature>
<dbReference type="EMBL" id="JACJTB010000081">
    <property type="protein sequence ID" value="MBD2598549.1"/>
    <property type="molecule type" value="Genomic_DNA"/>
</dbReference>
<gene>
    <name evidence="2" type="ORF">H6G74_30260</name>
</gene>
<name>A0ABR8G5K2_9NOSO</name>
<dbReference type="Proteomes" id="UP000603457">
    <property type="component" value="Unassembled WGS sequence"/>
</dbReference>
<evidence type="ECO:0000313" key="2">
    <source>
        <dbReference type="EMBL" id="MBD2598549.1"/>
    </source>
</evidence>
<comment type="caution">
    <text evidence="2">The sequence shown here is derived from an EMBL/GenBank/DDBJ whole genome shotgun (WGS) entry which is preliminary data.</text>
</comment>
<dbReference type="RefSeq" id="WP_190971186.1">
    <property type="nucleotide sequence ID" value="NZ_JACJTB010000081.1"/>
</dbReference>
<proteinExistence type="predicted"/>
<dbReference type="NCBIfam" id="TIGR02595">
    <property type="entry name" value="PEP_CTERM"/>
    <property type="match status" value="1"/>
</dbReference>
<feature type="chain" id="PRO_5046856642" evidence="1">
    <location>
        <begin position="34"/>
        <end position="223"/>
    </location>
</feature>
<reference evidence="2 3" key="1">
    <citation type="journal article" date="2020" name="ISME J.">
        <title>Comparative genomics reveals insights into cyanobacterial evolution and habitat adaptation.</title>
        <authorList>
            <person name="Chen M.Y."/>
            <person name="Teng W.K."/>
            <person name="Zhao L."/>
            <person name="Hu C.X."/>
            <person name="Zhou Y.K."/>
            <person name="Han B.P."/>
            <person name="Song L.R."/>
            <person name="Shu W.S."/>
        </authorList>
    </citation>
    <scope>NUCLEOTIDE SEQUENCE [LARGE SCALE GENOMIC DNA]</scope>
    <source>
        <strain evidence="2 3">FACHB-130</strain>
    </source>
</reference>
<evidence type="ECO:0000256" key="1">
    <source>
        <dbReference type="SAM" id="SignalP"/>
    </source>
</evidence>
<keyword evidence="3" id="KW-1185">Reference proteome</keyword>
<keyword evidence="1" id="KW-0732">Signal</keyword>
<organism evidence="2 3">
    <name type="scientific">Nostoc spongiaeforme FACHB-130</name>
    <dbReference type="NCBI Taxonomy" id="1357510"/>
    <lineage>
        <taxon>Bacteria</taxon>
        <taxon>Bacillati</taxon>
        <taxon>Cyanobacteriota</taxon>
        <taxon>Cyanophyceae</taxon>
        <taxon>Nostocales</taxon>
        <taxon>Nostocaceae</taxon>
        <taxon>Nostoc</taxon>
    </lineage>
</organism>
<dbReference type="InterPro" id="IPR013424">
    <property type="entry name" value="Ice-binding_C"/>
</dbReference>
<protein>
    <submittedName>
        <fullName evidence="2">PEP-CTERM sorting domain-containing protein</fullName>
    </submittedName>
</protein>
<accession>A0ABR8G5K2</accession>
<sequence length="223" mass="23303">MAKSNLFSTFSKLGLTLTTITAIGIATSHTANAATLLSDNFNSENGGVGSLNYNAFTNWNVSGGTVDLIGNGFFDLFPGNGLYLDTDGSTRNAGRITSKTAFTFNPGDVVDISFDLGGARRRNQTNSVIVSLGSLFNETFTLPANQALTTFTRTINVATLSTANLAFEGVGGDNVGLILDNITLSRTPTSIPEPSAWLGVLALGALGTVSVSKRQLQKLKAKA</sequence>
<evidence type="ECO:0000313" key="3">
    <source>
        <dbReference type="Proteomes" id="UP000603457"/>
    </source>
</evidence>